<name>A0A5B9PDY7_9BACT</name>
<feature type="chain" id="PRO_5022960087" description="SCP domain-containing protein" evidence="1">
    <location>
        <begin position="26"/>
        <end position="250"/>
    </location>
</feature>
<proteinExistence type="predicted"/>
<gene>
    <name evidence="2" type="ORF">MFFC18_30470</name>
</gene>
<dbReference type="AlphaFoldDB" id="A0A5B9PDY7"/>
<evidence type="ECO:0000313" key="3">
    <source>
        <dbReference type="Proteomes" id="UP000322214"/>
    </source>
</evidence>
<evidence type="ECO:0000313" key="2">
    <source>
        <dbReference type="EMBL" id="QEG23152.1"/>
    </source>
</evidence>
<evidence type="ECO:0000256" key="1">
    <source>
        <dbReference type="SAM" id="SignalP"/>
    </source>
</evidence>
<feature type="signal peptide" evidence="1">
    <location>
        <begin position="1"/>
        <end position="25"/>
    </location>
</feature>
<accession>A0A5B9PDY7</accession>
<protein>
    <recommendedName>
        <fullName evidence="4">SCP domain-containing protein</fullName>
    </recommendedName>
</protein>
<dbReference type="EMBL" id="CP042912">
    <property type="protein sequence ID" value="QEG23152.1"/>
    <property type="molecule type" value="Genomic_DNA"/>
</dbReference>
<evidence type="ECO:0008006" key="4">
    <source>
        <dbReference type="Google" id="ProtNLM"/>
    </source>
</evidence>
<reference evidence="2 3" key="1">
    <citation type="submission" date="2019-08" db="EMBL/GenBank/DDBJ databases">
        <title>Deep-cultivation of Planctomycetes and their phenomic and genomic characterization uncovers novel biology.</title>
        <authorList>
            <person name="Wiegand S."/>
            <person name="Jogler M."/>
            <person name="Boedeker C."/>
            <person name="Pinto D."/>
            <person name="Vollmers J."/>
            <person name="Rivas-Marin E."/>
            <person name="Kohn T."/>
            <person name="Peeters S.H."/>
            <person name="Heuer A."/>
            <person name="Rast P."/>
            <person name="Oberbeckmann S."/>
            <person name="Bunk B."/>
            <person name="Jeske O."/>
            <person name="Meyerdierks A."/>
            <person name="Storesund J.E."/>
            <person name="Kallscheuer N."/>
            <person name="Luecker S."/>
            <person name="Lage O.M."/>
            <person name="Pohl T."/>
            <person name="Merkel B.J."/>
            <person name="Hornburger P."/>
            <person name="Mueller R.-W."/>
            <person name="Bruemmer F."/>
            <person name="Labrenz M."/>
            <person name="Spormann A.M."/>
            <person name="Op den Camp H."/>
            <person name="Overmann J."/>
            <person name="Amann R."/>
            <person name="Jetten M.S.M."/>
            <person name="Mascher T."/>
            <person name="Medema M.H."/>
            <person name="Devos D.P."/>
            <person name="Kaster A.-K."/>
            <person name="Ovreas L."/>
            <person name="Rohde M."/>
            <person name="Galperin M.Y."/>
            <person name="Jogler C."/>
        </authorList>
    </citation>
    <scope>NUCLEOTIDE SEQUENCE [LARGE SCALE GENOMIC DNA]</scope>
    <source>
        <strain evidence="2 3">FC18</strain>
    </source>
</reference>
<dbReference type="Proteomes" id="UP000322214">
    <property type="component" value="Chromosome"/>
</dbReference>
<organism evidence="2 3">
    <name type="scientific">Mariniblastus fucicola</name>
    <dbReference type="NCBI Taxonomy" id="980251"/>
    <lineage>
        <taxon>Bacteria</taxon>
        <taxon>Pseudomonadati</taxon>
        <taxon>Planctomycetota</taxon>
        <taxon>Planctomycetia</taxon>
        <taxon>Pirellulales</taxon>
        <taxon>Pirellulaceae</taxon>
        <taxon>Mariniblastus</taxon>
    </lineage>
</organism>
<keyword evidence="3" id="KW-1185">Reference proteome</keyword>
<dbReference type="RefSeq" id="WP_075085930.1">
    <property type="nucleotide sequence ID" value="NZ_CP042912.1"/>
</dbReference>
<keyword evidence="1" id="KW-0732">Signal</keyword>
<dbReference type="KEGG" id="mff:MFFC18_30470"/>
<sequence length="250" mass="25263" precursor="true">MIYRNLTNVLAVAMVAALLSVGASGNCVVAQQYIGSGSTPCASCSQSVNFSSTNVSSTPQMTSSAAYPVGQVVYSSSATQTLPATASFPGSVVSATYQAPVNETFATYPAANQLSVATATTAVPGTLTALPAAPYAAAPTPVAIQPARYSASRSTPVRSTLSTGYQAVSNGVGAVTSGLAQRKAQQAARAGIRGHIGGGLGGARYEGVGWSSQSAQAAIQQCCYWGQRPTAEIGVSRGADGLWYACVLYN</sequence>